<evidence type="ECO:0000259" key="7">
    <source>
        <dbReference type="Pfam" id="PF12913"/>
    </source>
</evidence>
<proteinExistence type="inferred from homology"/>
<organism evidence="9 10">
    <name type="scientific">Desulfobulbus propionicus (strain ATCC 33891 / DSM 2032 / VKM B-1956 / 1pr3)</name>
    <dbReference type="NCBI Taxonomy" id="577650"/>
    <lineage>
        <taxon>Bacteria</taxon>
        <taxon>Pseudomonadati</taxon>
        <taxon>Thermodesulfobacteriota</taxon>
        <taxon>Desulfobulbia</taxon>
        <taxon>Desulfobulbales</taxon>
        <taxon>Desulfobulbaceae</taxon>
        <taxon>Desulfobulbus</taxon>
    </lineage>
</organism>
<dbReference type="Pfam" id="PF12914">
    <property type="entry name" value="SH3_7"/>
    <property type="match status" value="1"/>
</dbReference>
<feature type="domain" description="SH3b1" evidence="7">
    <location>
        <begin position="167"/>
        <end position="214"/>
    </location>
</feature>
<keyword evidence="3" id="KW-0378">Hydrolase</keyword>
<dbReference type="InterPro" id="IPR026864">
    <property type="entry name" value="SH3b2-type_SH3"/>
</dbReference>
<dbReference type="InterPro" id="IPR025606">
    <property type="entry name" value="NLPC/P60_N_dom"/>
</dbReference>
<dbReference type="InterPro" id="IPR027017">
    <property type="entry name" value="P60_peptidase_YkfC"/>
</dbReference>
<dbReference type="GO" id="GO:0006508">
    <property type="term" value="P:proteolysis"/>
    <property type="evidence" value="ECO:0007669"/>
    <property type="project" value="UniProtKB-KW"/>
</dbReference>
<evidence type="ECO:0000259" key="5">
    <source>
        <dbReference type="Pfam" id="PF00877"/>
    </source>
</evidence>
<evidence type="ECO:0000256" key="4">
    <source>
        <dbReference type="ARBA" id="ARBA00022807"/>
    </source>
</evidence>
<dbReference type="GO" id="GO:0008234">
    <property type="term" value="F:cysteine-type peptidase activity"/>
    <property type="evidence" value="ECO:0007669"/>
    <property type="project" value="UniProtKB-KW"/>
</dbReference>
<feature type="domain" description="SH3b2-type SH3" evidence="8">
    <location>
        <begin position="224"/>
        <end position="267"/>
    </location>
</feature>
<dbReference type="EMBL" id="CP002364">
    <property type="protein sequence ID" value="ADW17602.1"/>
    <property type="molecule type" value="Genomic_DNA"/>
</dbReference>
<evidence type="ECO:0000256" key="1">
    <source>
        <dbReference type="ARBA" id="ARBA00007074"/>
    </source>
</evidence>
<dbReference type="Pfam" id="PF00877">
    <property type="entry name" value="NLPC_P60"/>
    <property type="match status" value="1"/>
</dbReference>
<comment type="similarity">
    <text evidence="1">Belongs to the peptidase C40 family.</text>
</comment>
<keyword evidence="4" id="KW-0788">Thiol protease</keyword>
<evidence type="ECO:0000256" key="2">
    <source>
        <dbReference type="ARBA" id="ARBA00022670"/>
    </source>
</evidence>
<name>A0A7U4DP21_DESPD</name>
<keyword evidence="10" id="KW-1185">Reference proteome</keyword>
<dbReference type="InterPro" id="IPR000064">
    <property type="entry name" value="NLP_P60_dom"/>
</dbReference>
<keyword evidence="2" id="KW-0645">Protease</keyword>
<feature type="domain" description="NlpC/P60" evidence="5">
    <location>
        <begin position="319"/>
        <end position="397"/>
    </location>
</feature>
<dbReference type="SUPFAM" id="SSF54001">
    <property type="entry name" value="Cysteine proteinases"/>
    <property type="match status" value="1"/>
</dbReference>
<protein>
    <submittedName>
        <fullName evidence="9">NLP/P60 protein</fullName>
    </submittedName>
</protein>
<dbReference type="Pfam" id="PF12913">
    <property type="entry name" value="SH3_6"/>
    <property type="match status" value="1"/>
</dbReference>
<gene>
    <name evidence="9" type="ordered locus">Despr_1447</name>
</gene>
<dbReference type="Proteomes" id="UP000006365">
    <property type="component" value="Chromosome"/>
</dbReference>
<dbReference type="InterPro" id="IPR039439">
    <property type="entry name" value="SH3b1_dom"/>
</dbReference>
<evidence type="ECO:0000259" key="8">
    <source>
        <dbReference type="Pfam" id="PF12914"/>
    </source>
</evidence>
<evidence type="ECO:0000259" key="6">
    <source>
        <dbReference type="Pfam" id="PF12912"/>
    </source>
</evidence>
<reference evidence="9 10" key="1">
    <citation type="journal article" date="2011" name="Stand. Genomic Sci.">
        <title>Complete genome sequence of Desulfobulbus propionicus type strain (1pr3).</title>
        <authorList>
            <person name="Pagani I."/>
            <person name="Lapidus A."/>
            <person name="Nolan M."/>
            <person name="Lucas S."/>
            <person name="Hammon N."/>
            <person name="Deshpande S."/>
            <person name="Cheng J.F."/>
            <person name="Chertkov O."/>
            <person name="Davenport K."/>
            <person name="Tapia R."/>
            <person name="Han C."/>
            <person name="Goodwin L."/>
            <person name="Pitluck S."/>
            <person name="Liolios K."/>
            <person name="Mavromatis K."/>
            <person name="Ivanova N."/>
            <person name="Mikhailova N."/>
            <person name="Pati A."/>
            <person name="Chen A."/>
            <person name="Palaniappan K."/>
            <person name="Land M."/>
            <person name="Hauser L."/>
            <person name="Chang Y.J."/>
            <person name="Jeffries C.D."/>
            <person name="Detter J.C."/>
            <person name="Brambilla E."/>
            <person name="Kannan K.P."/>
            <person name="Djao O.D."/>
            <person name="Rohde M."/>
            <person name="Pukall R."/>
            <person name="Spring S."/>
            <person name="Goker M."/>
            <person name="Sikorski J."/>
            <person name="Woyke T."/>
            <person name="Bristow J."/>
            <person name="Eisen J.A."/>
            <person name="Markowitz V."/>
            <person name="Hugenholtz P."/>
            <person name="Kyrpides N.C."/>
            <person name="Klenk H.P."/>
        </authorList>
    </citation>
    <scope>NUCLEOTIDE SEQUENCE [LARGE SCALE GENOMIC DNA]</scope>
    <source>
        <strain evidence="10">ATCC 33891 / DSM 2032 / 1pr3</strain>
    </source>
</reference>
<sequence>MNRLLSTWLIAAVTLALFIWAVSLLHWDRPSPRQRASSPEKATCPQTLATSTTINDLQTIPQDIGPFAAVFKQTMRADEQRQAARQFHQQYFTPWTTTAPLFETTTVAEGVRQLAAQTWYGENRLIVEPTRMQHLLALADLERFPSMNQLGIAIKPSFIRILPTMRPFYETPDDVPFDHLQFAEIKPNEPVRLLHATTDGAWLYIETSYANGWVDPEAIRLVDESVRNRLANAPQLVVVRDYSSIQTTQSKILPQPKIGTLYPLVKEEADHWLVDVAVVGDDQHATLATARIAKNDARRHPLPLNSENVTLIGNELLKTDYGWGELYRNRDCSATTRDFFLAFGIWLPRNSYKQITSGPFVPLAGLSTSDKELRIREQGIPFRTLLHHKGHIMLYVGLHNSKPVILHTAWGLAYRPTNCPEQKFIIGRTIVSTLEAGKELSLSKGTTLDRLDGMLLLPVPDKEHAQRNQPSAAGVK</sequence>
<accession>A0A7U4DP21</accession>
<evidence type="ECO:0000256" key="3">
    <source>
        <dbReference type="ARBA" id="ARBA00022801"/>
    </source>
</evidence>
<dbReference type="Gene3D" id="3.90.1720.10">
    <property type="entry name" value="endopeptidase domain like (from Nostoc punctiforme)"/>
    <property type="match status" value="1"/>
</dbReference>
<feature type="domain" description="NLPC/P60 N-terminal" evidence="6">
    <location>
        <begin position="40"/>
        <end position="144"/>
    </location>
</feature>
<evidence type="ECO:0000313" key="9">
    <source>
        <dbReference type="EMBL" id="ADW17602.1"/>
    </source>
</evidence>
<evidence type="ECO:0000313" key="10">
    <source>
        <dbReference type="Proteomes" id="UP000006365"/>
    </source>
</evidence>
<dbReference type="InterPro" id="IPR038765">
    <property type="entry name" value="Papain-like_cys_pep_sf"/>
</dbReference>
<dbReference type="Pfam" id="PF12912">
    <property type="entry name" value="N_NLPC_P60"/>
    <property type="match status" value="1"/>
</dbReference>
<dbReference type="AlphaFoldDB" id="A0A7U4DP21"/>
<dbReference type="PIRSF" id="PIRSF019015">
    <property type="entry name" value="P60_peptidase_YkfC"/>
    <property type="match status" value="1"/>
</dbReference>
<dbReference type="KEGG" id="dpr:Despr_1447"/>
<dbReference type="RefSeq" id="WP_015724143.1">
    <property type="nucleotide sequence ID" value="NC_014972.1"/>
</dbReference>